<dbReference type="SMART" id="SM00086">
    <property type="entry name" value="PAC"/>
    <property type="match status" value="1"/>
</dbReference>
<evidence type="ECO:0000259" key="4">
    <source>
        <dbReference type="PROSITE" id="PS50883"/>
    </source>
</evidence>
<dbReference type="Gene3D" id="3.10.580.10">
    <property type="entry name" value="CBS-domain"/>
    <property type="match status" value="2"/>
</dbReference>
<gene>
    <name evidence="7" type="ORF">QC818_06540</name>
</gene>
<dbReference type="Pfam" id="PF00571">
    <property type="entry name" value="CBS"/>
    <property type="match status" value="4"/>
</dbReference>
<feature type="domain" description="CBS" evidence="6">
    <location>
        <begin position="147"/>
        <end position="205"/>
    </location>
</feature>
<dbReference type="PROSITE" id="PS51371">
    <property type="entry name" value="CBS"/>
    <property type="match status" value="4"/>
</dbReference>
<dbReference type="SUPFAM" id="SSF141868">
    <property type="entry name" value="EAL domain-like"/>
    <property type="match status" value="1"/>
</dbReference>
<protein>
    <submittedName>
        <fullName evidence="7">EAL domain-containing protein</fullName>
    </submittedName>
</protein>
<feature type="domain" description="EAL" evidence="4">
    <location>
        <begin position="583"/>
        <end position="838"/>
    </location>
</feature>
<dbReference type="Pfam" id="PF00563">
    <property type="entry name" value="EAL"/>
    <property type="match status" value="1"/>
</dbReference>
<keyword evidence="8" id="KW-1185">Reference proteome</keyword>
<dbReference type="Pfam" id="PF13426">
    <property type="entry name" value="PAS_9"/>
    <property type="match status" value="1"/>
</dbReference>
<feature type="domain" description="PAS" evidence="2">
    <location>
        <begin position="284"/>
        <end position="330"/>
    </location>
</feature>
<dbReference type="SMART" id="SM00267">
    <property type="entry name" value="GGDEF"/>
    <property type="match status" value="1"/>
</dbReference>
<evidence type="ECO:0000259" key="6">
    <source>
        <dbReference type="PROSITE" id="PS51371"/>
    </source>
</evidence>
<proteinExistence type="predicted"/>
<dbReference type="InterPro" id="IPR035965">
    <property type="entry name" value="PAS-like_dom_sf"/>
</dbReference>
<feature type="domain" description="PAC" evidence="3">
    <location>
        <begin position="357"/>
        <end position="409"/>
    </location>
</feature>
<reference evidence="7 8" key="1">
    <citation type="submission" date="2023-04" db="EMBL/GenBank/DDBJ databases">
        <title>A long-awaited taxogenomic arrangement of the family Halomonadaceae.</title>
        <authorList>
            <person name="De La Haba R."/>
            <person name="Chuvochina M."/>
            <person name="Wittouck S."/>
            <person name="Arahal D.R."/>
            <person name="Sanchez-Porro C."/>
            <person name="Hugenholtz P."/>
            <person name="Ventosa A."/>
        </authorList>
    </citation>
    <scope>NUCLEOTIDE SEQUENCE [LARGE SCALE GENOMIC DNA]</scope>
    <source>
        <strain evidence="7 8">DSM 23530</strain>
    </source>
</reference>
<dbReference type="Pfam" id="PF00990">
    <property type="entry name" value="GGDEF"/>
    <property type="match status" value="1"/>
</dbReference>
<dbReference type="SMART" id="SM00091">
    <property type="entry name" value="PAS"/>
    <property type="match status" value="1"/>
</dbReference>
<evidence type="ECO:0000256" key="1">
    <source>
        <dbReference type="PROSITE-ProRule" id="PRU00703"/>
    </source>
</evidence>
<dbReference type="SUPFAM" id="SSF55785">
    <property type="entry name" value="PYP-like sensor domain (PAS domain)"/>
    <property type="match status" value="1"/>
</dbReference>
<dbReference type="PROSITE" id="PS50887">
    <property type="entry name" value="GGDEF"/>
    <property type="match status" value="1"/>
</dbReference>
<dbReference type="InterPro" id="IPR000160">
    <property type="entry name" value="GGDEF_dom"/>
</dbReference>
<dbReference type="PROSITE" id="PS50883">
    <property type="entry name" value="EAL"/>
    <property type="match status" value="1"/>
</dbReference>
<dbReference type="CDD" id="cd01949">
    <property type="entry name" value="GGDEF"/>
    <property type="match status" value="1"/>
</dbReference>
<dbReference type="InterPro" id="IPR046342">
    <property type="entry name" value="CBS_dom_sf"/>
</dbReference>
<evidence type="ECO:0000313" key="8">
    <source>
        <dbReference type="Proteomes" id="UP001264519"/>
    </source>
</evidence>
<dbReference type="SMART" id="SM00052">
    <property type="entry name" value="EAL"/>
    <property type="match status" value="1"/>
</dbReference>
<dbReference type="PANTHER" id="PTHR44757:SF2">
    <property type="entry name" value="BIOFILM ARCHITECTURE MAINTENANCE PROTEIN MBAA"/>
    <property type="match status" value="1"/>
</dbReference>
<evidence type="ECO:0000259" key="3">
    <source>
        <dbReference type="PROSITE" id="PS50113"/>
    </source>
</evidence>
<dbReference type="InterPro" id="IPR000700">
    <property type="entry name" value="PAS-assoc_C"/>
</dbReference>
<dbReference type="InterPro" id="IPR035919">
    <property type="entry name" value="EAL_sf"/>
</dbReference>
<feature type="domain" description="CBS" evidence="6">
    <location>
        <begin position="18"/>
        <end position="74"/>
    </location>
</feature>
<dbReference type="SMART" id="SM00116">
    <property type="entry name" value="CBS"/>
    <property type="match status" value="4"/>
</dbReference>
<dbReference type="Proteomes" id="UP001264519">
    <property type="component" value="Unassembled WGS sequence"/>
</dbReference>
<evidence type="ECO:0000313" key="7">
    <source>
        <dbReference type="EMBL" id="MDR5866441.1"/>
    </source>
</evidence>
<dbReference type="CDD" id="cd01948">
    <property type="entry name" value="EAL"/>
    <property type="match status" value="1"/>
</dbReference>
<dbReference type="PROSITE" id="PS50112">
    <property type="entry name" value="PAS"/>
    <property type="match status" value="1"/>
</dbReference>
<feature type="domain" description="CBS" evidence="6">
    <location>
        <begin position="209"/>
        <end position="267"/>
    </location>
</feature>
<dbReference type="SUPFAM" id="SSF54631">
    <property type="entry name" value="CBS-domain pair"/>
    <property type="match status" value="2"/>
</dbReference>
<dbReference type="NCBIfam" id="TIGR00254">
    <property type="entry name" value="GGDEF"/>
    <property type="match status" value="1"/>
</dbReference>
<name>A0ABU1G0H1_9GAMM</name>
<comment type="caution">
    <text evidence="7">The sequence shown here is derived from an EMBL/GenBank/DDBJ whole genome shotgun (WGS) entry which is preliminary data.</text>
</comment>
<dbReference type="InterPro" id="IPR043128">
    <property type="entry name" value="Rev_trsase/Diguanyl_cyclase"/>
</dbReference>
<dbReference type="PANTHER" id="PTHR44757">
    <property type="entry name" value="DIGUANYLATE CYCLASE DGCP"/>
    <property type="match status" value="1"/>
</dbReference>
<feature type="domain" description="CBS" evidence="6">
    <location>
        <begin position="82"/>
        <end position="140"/>
    </location>
</feature>
<dbReference type="InterPro" id="IPR052155">
    <property type="entry name" value="Biofilm_reg_signaling"/>
</dbReference>
<dbReference type="CDD" id="cd00130">
    <property type="entry name" value="PAS"/>
    <property type="match status" value="1"/>
</dbReference>
<dbReference type="Gene3D" id="3.30.450.20">
    <property type="entry name" value="PAS domain"/>
    <property type="match status" value="1"/>
</dbReference>
<dbReference type="PROSITE" id="PS50113">
    <property type="entry name" value="PAC"/>
    <property type="match status" value="1"/>
</dbReference>
<dbReference type="InterPro" id="IPR000014">
    <property type="entry name" value="PAS"/>
</dbReference>
<dbReference type="Gene3D" id="3.30.70.270">
    <property type="match status" value="1"/>
</dbReference>
<dbReference type="Gene3D" id="3.20.20.450">
    <property type="entry name" value="EAL domain"/>
    <property type="match status" value="1"/>
</dbReference>
<sequence>MDSDQLSQTHALPVERIMQRGLLTCGPQTPLCEAAARMSRRRCSSILIVEDDRPLGIWTERDCLRLDFAEPSTLRRPIAEAMSRPVERLRRDVPLGEAAMRFATSRRRHFLVVDEEDRPLGIVSQTDVALNQGLEPYLRLREVQGAMRPAPMRLPGTLSLAEAAARMGECGVDAAVVAGDDRPLGILTERDLVRFVARYPGNVAIDALASRPLLTIGATEPLIRARETLVGRQVRHLAVLDEAGEVIGLLGFQDILAGAEHGYLQDLREALEERDRALAQSRESLQLAERVIDASLEGIIITDPRTRIQFVNPAFTQMTGYHLDEVAGRTPAVLSSGRHDATFYRDMWQTLQEHGFWRGEIWNRRKSGELYLELLTISAIRDEAGEVSHYAALFTDITHIRENEEQVRHLAYYDPLTRLPNRRLLDDRLALAVRHAHRQARRLAVLFLDLDHFKQVNDSLGHALGDELLVKLTERLQQHLREDDTLARLGGDEFIALLPDVQEVDEVTRVARRLIEAASAPFELGRHRYRVGCSVGISVYPDDGEAPETLVQRADAAMYRAKQEGRNTYRLYRAEMHVRDHHHLALETALRNTAETGEGLDVHYQPLIDRDTGEVRGAEALLRWHSAEFGVVSPGDFIPLAERSGLILPIGRRLMHLVAGQLRAWRLAGLTPPRVAINLSARQFWQGDLIAEVCQLYADYDLPPGQLGFELTESTLLDQHQQAAATLKALRELGCDIAIDDFGTGYSSLSYLQELPVTTLKIDRSFVRGLGQSRGSGAILAAVTGLARELGLRVVAEGVETPEQLEALRAYHVTLIQGFLTGRPAGAEAFEERYLREPQTVR</sequence>
<dbReference type="InterPro" id="IPR000644">
    <property type="entry name" value="CBS_dom"/>
</dbReference>
<evidence type="ECO:0000259" key="2">
    <source>
        <dbReference type="PROSITE" id="PS50112"/>
    </source>
</evidence>
<dbReference type="InterPro" id="IPR001633">
    <property type="entry name" value="EAL_dom"/>
</dbReference>
<dbReference type="InterPro" id="IPR029787">
    <property type="entry name" value="Nucleotide_cyclase"/>
</dbReference>
<keyword evidence="1" id="KW-0129">CBS domain</keyword>
<feature type="domain" description="GGDEF" evidence="5">
    <location>
        <begin position="441"/>
        <end position="574"/>
    </location>
</feature>
<dbReference type="EMBL" id="JARWAK010000004">
    <property type="protein sequence ID" value="MDR5866441.1"/>
    <property type="molecule type" value="Genomic_DNA"/>
</dbReference>
<dbReference type="SUPFAM" id="SSF55073">
    <property type="entry name" value="Nucleotide cyclase"/>
    <property type="match status" value="1"/>
</dbReference>
<organism evidence="7 8">
    <name type="scientific">Halomonas koreensis</name>
    <dbReference type="NCBI Taxonomy" id="245385"/>
    <lineage>
        <taxon>Bacteria</taxon>
        <taxon>Pseudomonadati</taxon>
        <taxon>Pseudomonadota</taxon>
        <taxon>Gammaproteobacteria</taxon>
        <taxon>Oceanospirillales</taxon>
        <taxon>Halomonadaceae</taxon>
        <taxon>Halomonas</taxon>
    </lineage>
</organism>
<evidence type="ECO:0000259" key="5">
    <source>
        <dbReference type="PROSITE" id="PS50887"/>
    </source>
</evidence>
<dbReference type="CDD" id="cd09833">
    <property type="entry name" value="CBS_pair_GGDEF_PAS_repeat1"/>
    <property type="match status" value="1"/>
</dbReference>
<accession>A0ABU1G0H1</accession>
<dbReference type="NCBIfam" id="TIGR00229">
    <property type="entry name" value="sensory_box"/>
    <property type="match status" value="1"/>
</dbReference>
<dbReference type="RefSeq" id="WP_309652042.1">
    <property type="nucleotide sequence ID" value="NZ_JARWAK010000004.1"/>
</dbReference>
<dbReference type="InterPro" id="IPR001610">
    <property type="entry name" value="PAC"/>
</dbReference>